<dbReference type="InterPro" id="IPR012338">
    <property type="entry name" value="Beta-lactam/transpept-like"/>
</dbReference>
<evidence type="ECO:0000256" key="1">
    <source>
        <dbReference type="SAM" id="SignalP"/>
    </source>
</evidence>
<dbReference type="EMBL" id="JAFBBK010000001">
    <property type="protein sequence ID" value="MBM7416457.1"/>
    <property type="molecule type" value="Genomic_DNA"/>
</dbReference>
<evidence type="ECO:0000313" key="2">
    <source>
        <dbReference type="EMBL" id="MBM7416457.1"/>
    </source>
</evidence>
<dbReference type="PANTHER" id="PTHR30627">
    <property type="entry name" value="PEPTIDOGLYCAN D,D-TRANSPEPTIDASE"/>
    <property type="match status" value="1"/>
</dbReference>
<dbReference type="RefSeq" id="WP_204869258.1">
    <property type="nucleotide sequence ID" value="NZ_JAFBBK010000001.1"/>
</dbReference>
<comment type="caution">
    <text evidence="2">The sequence shown here is derived from an EMBL/GenBank/DDBJ whole genome shotgun (WGS) entry which is preliminary data.</text>
</comment>
<proteinExistence type="predicted"/>
<dbReference type="PANTHER" id="PTHR30627:SF24">
    <property type="entry name" value="PENICILLIN-BINDING PROTEIN 4B"/>
    <property type="match status" value="1"/>
</dbReference>
<accession>A0ABS2KX08</accession>
<keyword evidence="3" id="KW-1185">Reference proteome</keyword>
<dbReference type="InterPro" id="IPR050515">
    <property type="entry name" value="Beta-lactam/transpept"/>
</dbReference>
<feature type="signal peptide" evidence="1">
    <location>
        <begin position="1"/>
        <end position="21"/>
    </location>
</feature>
<dbReference type="Gene3D" id="3.40.710.10">
    <property type="entry name" value="DD-peptidase/beta-lactamase superfamily"/>
    <property type="match status" value="1"/>
</dbReference>
<keyword evidence="1" id="KW-0732">Signal</keyword>
<feature type="chain" id="PRO_5046149047" description="Penicillin-binding protein" evidence="1">
    <location>
        <begin position="22"/>
        <end position="546"/>
    </location>
</feature>
<dbReference type="Proteomes" id="UP000703038">
    <property type="component" value="Unassembled WGS sequence"/>
</dbReference>
<evidence type="ECO:0000313" key="3">
    <source>
        <dbReference type="Proteomes" id="UP000703038"/>
    </source>
</evidence>
<organism evidence="2 3">
    <name type="scientific">Rhodococcoides corynebacterioides</name>
    <dbReference type="NCBI Taxonomy" id="53972"/>
    <lineage>
        <taxon>Bacteria</taxon>
        <taxon>Bacillati</taxon>
        <taxon>Actinomycetota</taxon>
        <taxon>Actinomycetes</taxon>
        <taxon>Mycobacteriales</taxon>
        <taxon>Nocardiaceae</taxon>
        <taxon>Rhodococcoides</taxon>
    </lineage>
</organism>
<name>A0ABS2KX08_9NOCA</name>
<protein>
    <recommendedName>
        <fullName evidence="4">Penicillin-binding protein</fullName>
    </recommendedName>
</protein>
<dbReference type="SUPFAM" id="SSF56601">
    <property type="entry name" value="beta-lactamase/transpeptidase-like"/>
    <property type="match status" value="1"/>
</dbReference>
<sequence>MVLRSRYVVALLAVFVSLATAASFVVNKPRSEAAVLVDRFVAALDQRDVAAAAALTSYPNAAAQTIGAMFDSMGPGVSTSRMSQYIGLDDESGFFTVDSTWSFGEPRGQDTREWRVTTQGSTRKLGVGWRISWDPSILAPELRAGGSVRYARTDAPAPRVLDASGAVMMAEQNVASVRLDPSATSDLADTTSRLADVIDVVAPLITSESLQADVAADPGAVITAVNLRADDYAVLEDDLRAIPGVVLYAEPKLITGDRRLTSPVLDSLRTVWQDSRDATAGWAVEVADTDGETTRLAGFQGPGSPDITSTLDPAVQLAAETAAVSVGTPASIVVMKPSTGAVVATAQNSYANDEGTPAFTGLYPAGTLVDVIEASADRQKIGFSDAARQFGLGTSFDIPGLDAVTASLPDGQSAVDQFRGVSRTSSASGMTVTPFGLAEMAASVARGSAPAPMIVGGVPATVSGAGSPVAPAVLTSLRNTLRDNARSEGVSDPSVTGLAGDNGDDRWFLGTKGDLAFAVYIEDADGTDAAARMTNMLMREMASPSE</sequence>
<evidence type="ECO:0008006" key="4">
    <source>
        <dbReference type="Google" id="ProtNLM"/>
    </source>
</evidence>
<reference evidence="2 3" key="1">
    <citation type="submission" date="2021-01" db="EMBL/GenBank/DDBJ databases">
        <title>Genomics of switchgrass bacterial isolates.</title>
        <authorList>
            <person name="Shade A."/>
        </authorList>
    </citation>
    <scope>NUCLEOTIDE SEQUENCE [LARGE SCALE GENOMIC DNA]</scope>
    <source>
        <strain evidence="2 3">PvP111</strain>
    </source>
</reference>
<gene>
    <name evidence="2" type="ORF">JOE42_003190</name>
</gene>